<gene>
    <name evidence="11" type="primary">NAMPT</name>
    <name evidence="11" type="ORF">CARN6_1658</name>
</gene>
<dbReference type="PANTHER" id="PTHR43816">
    <property type="entry name" value="NICOTINAMIDE PHOSPHORIBOSYLTRANSFERASE"/>
    <property type="match status" value="1"/>
</dbReference>
<feature type="domain" description="Nicotinate/nicotinamide phosphoribosyltransferase" evidence="9">
    <location>
        <begin position="177"/>
        <end position="417"/>
    </location>
</feature>
<evidence type="ECO:0000256" key="2">
    <source>
        <dbReference type="ARBA" id="ARBA00022642"/>
    </source>
</evidence>
<dbReference type="Gene3D" id="3.20.20.70">
    <property type="entry name" value="Aldolase class I"/>
    <property type="match status" value="1"/>
</dbReference>
<evidence type="ECO:0000256" key="1">
    <source>
        <dbReference type="ARBA" id="ARBA00010897"/>
    </source>
</evidence>
<proteinExistence type="inferred from homology"/>
<dbReference type="EMBL" id="CABQ01000192">
    <property type="protein sequence ID" value="CBI08214.1"/>
    <property type="molecule type" value="Genomic_DNA"/>
</dbReference>
<dbReference type="EC" id="2.4.2.12" evidence="6"/>
<dbReference type="GO" id="GO:0047280">
    <property type="term" value="F:nicotinamide phosphoribosyltransferase activity"/>
    <property type="evidence" value="ECO:0007669"/>
    <property type="project" value="UniProtKB-EC"/>
</dbReference>
<feature type="domain" description="Nicotinamide phosphoribosyltransferase N-terminal" evidence="10">
    <location>
        <begin position="13"/>
        <end position="104"/>
    </location>
</feature>
<evidence type="ECO:0000256" key="3">
    <source>
        <dbReference type="ARBA" id="ARBA00022676"/>
    </source>
</evidence>
<name>E6QLU3_9ZZZZ</name>
<comment type="catalytic activity">
    <reaction evidence="8">
        <text>beta-nicotinamide D-ribonucleotide + diphosphate = 5-phospho-alpha-D-ribose 1-diphosphate + nicotinamide + H(+)</text>
        <dbReference type="Rhea" id="RHEA:16149"/>
        <dbReference type="ChEBI" id="CHEBI:14649"/>
        <dbReference type="ChEBI" id="CHEBI:15378"/>
        <dbReference type="ChEBI" id="CHEBI:17154"/>
        <dbReference type="ChEBI" id="CHEBI:33019"/>
        <dbReference type="ChEBI" id="CHEBI:58017"/>
        <dbReference type="EC" id="2.4.2.12"/>
    </reaction>
    <physiologicalReaction direction="right-to-left" evidence="8">
        <dbReference type="Rhea" id="RHEA:16151"/>
    </physiologicalReaction>
</comment>
<protein>
    <recommendedName>
        <fullName evidence="7">Nicotinamide phosphoribosyltransferase</fullName>
        <ecNumber evidence="6">2.4.2.12</ecNumber>
    </recommendedName>
</protein>
<dbReference type="Pfam" id="PF18127">
    <property type="entry name" value="NAMPT_N"/>
    <property type="match status" value="1"/>
</dbReference>
<dbReference type="InterPro" id="IPR041525">
    <property type="entry name" value="N/Namide_PRibTrfase"/>
</dbReference>
<dbReference type="CDD" id="cd01569">
    <property type="entry name" value="PBEF_like"/>
    <property type="match status" value="1"/>
</dbReference>
<keyword evidence="4 11" id="KW-0808">Transferase</keyword>
<dbReference type="InterPro" id="IPR041529">
    <property type="entry name" value="DUF5598"/>
</dbReference>
<dbReference type="PIRSF" id="PIRSF005943">
    <property type="entry name" value="NMPRT"/>
    <property type="match status" value="1"/>
</dbReference>
<dbReference type="InterPro" id="IPR016471">
    <property type="entry name" value="Nicotinamide_PRibTrfase"/>
</dbReference>
<dbReference type="PANTHER" id="PTHR43816:SF1">
    <property type="entry name" value="NICOTINAMIDE PHOSPHORIBOSYLTRANSFERASE"/>
    <property type="match status" value="1"/>
</dbReference>
<evidence type="ECO:0000259" key="10">
    <source>
        <dbReference type="Pfam" id="PF18127"/>
    </source>
</evidence>
<dbReference type="InterPro" id="IPR013785">
    <property type="entry name" value="Aldolase_TIM"/>
</dbReference>
<sequence length="470" mass="52268">MEQQQNTISYNPILDSDSYKPSHYLQLPPGAQSLFGYIESRGGVFDQTLFFGLQYILARYLSTRVTYPMIEEANELLAAHGEPFNEAGWRHIVDRHKGRLPLEIRAVPEGSLIPTHNALVTVRSTDPDAAWLEAYMETMLLRVWYPITVATQSWSIKQVIRRYLDETSDDPEGQLPFKLHDFGARGVSSEESAGIGGMAHLVNFMGTDTLSAVRYARAYYDEPMAGYSIPASEHSTITAWGKEGEVDAYRNMLQQFGGPGKIFACVADSYDIYHAVEHLFGGALKDEIIASQGMVVVRPDSGNPVEMAIATAKMLKAKFGAVRNSKGFDVLNNTRIVYGDGINERSIRGILMGLKGYGFSADNIAFGMGGALLQQVNRDTQKMAMKTSAILMPDGWRDVYKDPVTDPGKASKKGLLSTYRNRDTGEIRTWRMDEACGADWDDMMRVVWRNGELLVMDSLAVIRERAGLPC</sequence>
<comment type="similarity">
    <text evidence="1">Belongs to the NAPRTase family.</text>
</comment>
<evidence type="ECO:0000256" key="7">
    <source>
        <dbReference type="ARBA" id="ARBA00035036"/>
    </source>
</evidence>
<keyword evidence="2" id="KW-0662">Pyridine nucleotide biosynthesis</keyword>
<evidence type="ECO:0000256" key="5">
    <source>
        <dbReference type="ARBA" id="ARBA00035007"/>
    </source>
</evidence>
<accession>E6QLU3</accession>
<evidence type="ECO:0000256" key="6">
    <source>
        <dbReference type="ARBA" id="ARBA00035024"/>
    </source>
</evidence>
<dbReference type="AlphaFoldDB" id="E6QLU3"/>
<dbReference type="GO" id="GO:0009435">
    <property type="term" value="P:NAD+ biosynthetic process"/>
    <property type="evidence" value="ECO:0007669"/>
    <property type="project" value="InterPro"/>
</dbReference>
<dbReference type="Pfam" id="PF04095">
    <property type="entry name" value="NAPRTase"/>
    <property type="match status" value="1"/>
</dbReference>
<evidence type="ECO:0000256" key="8">
    <source>
        <dbReference type="ARBA" id="ARBA00047835"/>
    </source>
</evidence>
<dbReference type="InterPro" id="IPR036068">
    <property type="entry name" value="Nicotinate_pribotase-like_C"/>
</dbReference>
<dbReference type="SUPFAM" id="SSF51690">
    <property type="entry name" value="Nicotinate/Quinolinate PRTase C-terminal domain-like"/>
    <property type="match status" value="1"/>
</dbReference>
<reference evidence="11" key="1">
    <citation type="submission" date="2009-10" db="EMBL/GenBank/DDBJ databases">
        <title>Diversity of trophic interactions inside an arsenic-rich microbial ecosystem.</title>
        <authorList>
            <person name="Bertin P.N."/>
            <person name="Heinrich-Salmeron A."/>
            <person name="Pelletier E."/>
            <person name="Goulhen-Chollet F."/>
            <person name="Arsene-Ploetze F."/>
            <person name="Gallien S."/>
            <person name="Calteau A."/>
            <person name="Vallenet D."/>
            <person name="Casiot C."/>
            <person name="Chane-Woon-Ming B."/>
            <person name="Giloteaux L."/>
            <person name="Barakat M."/>
            <person name="Bonnefoy V."/>
            <person name="Bruneel O."/>
            <person name="Chandler M."/>
            <person name="Cleiss J."/>
            <person name="Duran R."/>
            <person name="Elbaz-Poulichet F."/>
            <person name="Fonknechten N."/>
            <person name="Lauga B."/>
            <person name="Mornico D."/>
            <person name="Ortet P."/>
            <person name="Schaeffer C."/>
            <person name="Siguier P."/>
            <person name="Alexander Thil Smith A."/>
            <person name="Van Dorsselaer A."/>
            <person name="Weissenbach J."/>
            <person name="Medigue C."/>
            <person name="Le Paslier D."/>
        </authorList>
    </citation>
    <scope>NUCLEOTIDE SEQUENCE</scope>
</reference>
<evidence type="ECO:0000256" key="4">
    <source>
        <dbReference type="ARBA" id="ARBA00022679"/>
    </source>
</evidence>
<comment type="caution">
    <text evidence="11">The sequence shown here is derived from an EMBL/GenBank/DDBJ whole genome shotgun (WGS) entry which is preliminary data.</text>
</comment>
<organism evidence="11">
    <name type="scientific">mine drainage metagenome</name>
    <dbReference type="NCBI Taxonomy" id="410659"/>
    <lineage>
        <taxon>unclassified sequences</taxon>
        <taxon>metagenomes</taxon>
        <taxon>ecological metagenomes</taxon>
    </lineage>
</organism>
<comment type="pathway">
    <text evidence="5">Cofactor biosynthesis; NAD(+) biosynthesis; nicotinamide D-ribonucleotide from 5-phospho-alpha-D-ribose 1-diphosphate and nicotinamide: step 1/1.</text>
</comment>
<dbReference type="NCBIfam" id="NF006629">
    <property type="entry name" value="PRK09198.1"/>
    <property type="match status" value="1"/>
</dbReference>
<evidence type="ECO:0000313" key="11">
    <source>
        <dbReference type="EMBL" id="CBI08214.1"/>
    </source>
</evidence>
<evidence type="ECO:0000259" key="9">
    <source>
        <dbReference type="Pfam" id="PF04095"/>
    </source>
</evidence>
<keyword evidence="3 11" id="KW-0328">Glycosyltransferase</keyword>